<feature type="region of interest" description="Disordered" evidence="1">
    <location>
        <begin position="148"/>
        <end position="167"/>
    </location>
</feature>
<dbReference type="AlphaFoldDB" id="A0AAJ5X260"/>
<keyword evidence="2" id="KW-1133">Transmembrane helix</keyword>
<keyword evidence="2" id="KW-0812">Transmembrane</keyword>
<gene>
    <name evidence="3" type="ORF">P0Y50_04025</name>
</gene>
<protein>
    <submittedName>
        <fullName evidence="3">Uncharacterized protein</fullName>
    </submittedName>
</protein>
<accession>A0AAJ5X260</accession>
<dbReference type="Proteomes" id="UP001213664">
    <property type="component" value="Chromosome"/>
</dbReference>
<feature type="compositionally biased region" description="Basic and acidic residues" evidence="1">
    <location>
        <begin position="151"/>
        <end position="164"/>
    </location>
</feature>
<proteinExistence type="predicted"/>
<feature type="transmembrane region" description="Helical" evidence="2">
    <location>
        <begin position="6"/>
        <end position="29"/>
    </location>
</feature>
<organism evidence="3 4">
    <name type="scientific">Candidatus Brevundimonas colombiensis</name>
    <dbReference type="NCBI Taxonomy" id="3121376"/>
    <lineage>
        <taxon>Bacteria</taxon>
        <taxon>Pseudomonadati</taxon>
        <taxon>Pseudomonadota</taxon>
        <taxon>Alphaproteobacteria</taxon>
        <taxon>Caulobacterales</taxon>
        <taxon>Caulobacteraceae</taxon>
        <taxon>Brevundimonas</taxon>
    </lineage>
</organism>
<dbReference type="EMBL" id="CP119326">
    <property type="protein sequence ID" value="WEK40782.1"/>
    <property type="molecule type" value="Genomic_DNA"/>
</dbReference>
<name>A0AAJ5X260_9CAUL</name>
<reference evidence="3" key="1">
    <citation type="submission" date="2023-03" db="EMBL/GenBank/DDBJ databases">
        <title>Andean soil-derived lignocellulolytic bacterial consortium as a source of novel taxa and putative plastic-active enzymes.</title>
        <authorList>
            <person name="Diaz-Garcia L."/>
            <person name="Chuvochina M."/>
            <person name="Feuerriegel G."/>
            <person name="Bunk B."/>
            <person name="Sproer C."/>
            <person name="Streit W.R."/>
            <person name="Rodriguez L.M."/>
            <person name="Overmann J."/>
            <person name="Jimenez D.J."/>
        </authorList>
    </citation>
    <scope>NUCLEOTIDE SEQUENCE</scope>
    <source>
        <strain evidence="3">MAG 833</strain>
    </source>
</reference>
<evidence type="ECO:0000313" key="4">
    <source>
        <dbReference type="Proteomes" id="UP001213664"/>
    </source>
</evidence>
<evidence type="ECO:0000256" key="2">
    <source>
        <dbReference type="SAM" id="Phobius"/>
    </source>
</evidence>
<evidence type="ECO:0000256" key="1">
    <source>
        <dbReference type="SAM" id="MobiDB-lite"/>
    </source>
</evidence>
<sequence>MTVEPTIAIILVSVFAPIFISAGIGILIWRKLGPVKLNDPVRGEVLVVAASQPPEAGVGSSNYALDGVLSGPGVDALAVHGAGFARASKWPSPGQTLPVVFERQDPARFNIVWREIESGAVAGRKAALMMAERMAGRGENTIDVTGATRQGAERHDGLRREGRRGQATVSAVDAKMRDDGSSFAALGLRVTPEDGAPAYDTGLTIEFRPESVARRDFFCRVGARFPVLIDAREKLTVMPDLEHLPEGLSPSAAIQT</sequence>
<keyword evidence="2" id="KW-0472">Membrane</keyword>
<evidence type="ECO:0000313" key="3">
    <source>
        <dbReference type="EMBL" id="WEK40782.1"/>
    </source>
</evidence>